<dbReference type="EMBL" id="LO017727">
    <property type="protein sequence ID" value="CRH04978.1"/>
    <property type="molecule type" value="Genomic_DNA"/>
</dbReference>
<dbReference type="HAMAP" id="MF_00213">
    <property type="entry name" value="HypA_HybF"/>
    <property type="match status" value="1"/>
</dbReference>
<dbReference type="GO" id="GO:0016151">
    <property type="term" value="F:nickel cation binding"/>
    <property type="evidence" value="ECO:0007669"/>
    <property type="project" value="UniProtKB-UniRule"/>
</dbReference>
<evidence type="ECO:0000256" key="1">
    <source>
        <dbReference type="ARBA" id="ARBA00022596"/>
    </source>
</evidence>
<proteinExistence type="inferred from homology"/>
<dbReference type="PANTHER" id="PTHR34535">
    <property type="entry name" value="HYDROGENASE MATURATION FACTOR HYPA"/>
    <property type="match status" value="1"/>
</dbReference>
<evidence type="ECO:0000313" key="5">
    <source>
        <dbReference type="EMBL" id="CRH04978.1"/>
    </source>
</evidence>
<dbReference type="AlphaFoldDB" id="A0A1S7LEM0"/>
<dbReference type="GO" id="GO:0008270">
    <property type="term" value="F:zinc ion binding"/>
    <property type="evidence" value="ECO:0007669"/>
    <property type="project" value="UniProtKB-UniRule"/>
</dbReference>
<evidence type="ECO:0000256" key="3">
    <source>
        <dbReference type="ARBA" id="ARBA00022833"/>
    </source>
</evidence>
<organism evidence="5">
    <name type="scientific">Magnetococcus massalia (strain MO-1)</name>
    <dbReference type="NCBI Taxonomy" id="451514"/>
    <lineage>
        <taxon>Bacteria</taxon>
        <taxon>Pseudomonadati</taxon>
        <taxon>Pseudomonadota</taxon>
        <taxon>Magnetococcia</taxon>
        <taxon>Magnetococcales</taxon>
        <taxon>Magnetococcaceae</taxon>
        <taxon>Magnetococcus</taxon>
    </lineage>
</organism>
<feature type="binding site" evidence="4">
    <location>
        <position position="2"/>
    </location>
    <ligand>
        <name>Ni(2+)</name>
        <dbReference type="ChEBI" id="CHEBI:49786"/>
    </ligand>
</feature>
<feature type="binding site" evidence="4">
    <location>
        <position position="73"/>
    </location>
    <ligand>
        <name>Zn(2+)</name>
        <dbReference type="ChEBI" id="CHEBI:29105"/>
    </ligand>
</feature>
<dbReference type="PIRSF" id="PIRSF004761">
    <property type="entry name" value="Hydrgn_mat_HypA"/>
    <property type="match status" value="1"/>
</dbReference>
<comment type="similarity">
    <text evidence="4">Belongs to the HypA/HybF family.</text>
</comment>
<dbReference type="PANTHER" id="PTHR34535:SF3">
    <property type="entry name" value="HYDROGENASE MATURATION FACTOR HYPA"/>
    <property type="match status" value="1"/>
</dbReference>
<dbReference type="InterPro" id="IPR000688">
    <property type="entry name" value="HypA/HybF"/>
</dbReference>
<keyword evidence="3 4" id="KW-0862">Zinc</keyword>
<keyword evidence="2 4" id="KW-0479">Metal-binding</keyword>
<feature type="binding site" evidence="4">
    <location>
        <position position="76"/>
    </location>
    <ligand>
        <name>Zn(2+)</name>
        <dbReference type="ChEBI" id="CHEBI:29105"/>
    </ligand>
</feature>
<evidence type="ECO:0000256" key="2">
    <source>
        <dbReference type="ARBA" id="ARBA00022723"/>
    </source>
</evidence>
<dbReference type="GO" id="GO:0051604">
    <property type="term" value="P:protein maturation"/>
    <property type="evidence" value="ECO:0007669"/>
    <property type="project" value="InterPro"/>
</dbReference>
<evidence type="ECO:0000256" key="4">
    <source>
        <dbReference type="HAMAP-Rule" id="MF_00213"/>
    </source>
</evidence>
<sequence length="117" mass="12505">MHELSLCYGLLDQVQQVVVERAAQRATRIELRIGPLSGAEPELLKAAFPVAAAGTVAEGAELVMERGVVEVRCGECGATGEVPSNRLLCPACESWRTQVVSGDELLLTSLELELAEE</sequence>
<comment type="function">
    <text evidence="4">Involved in the maturation of [NiFe] hydrogenases. Required for nickel insertion into the metal center of the hydrogenase.</text>
</comment>
<feature type="binding site" evidence="4">
    <location>
        <position position="89"/>
    </location>
    <ligand>
        <name>Zn(2+)</name>
        <dbReference type="ChEBI" id="CHEBI:29105"/>
    </ligand>
</feature>
<gene>
    <name evidence="4 5" type="primary">hypA</name>
    <name evidence="5" type="ORF">MAGMO_0777</name>
</gene>
<name>A0A1S7LEM0_MAGMO</name>
<keyword evidence="1 4" id="KW-0533">Nickel</keyword>
<reference evidence="5" key="1">
    <citation type="submission" date="2015-04" db="EMBL/GenBank/DDBJ databases">
        <authorList>
            <person name="Syromyatnikov M.Y."/>
            <person name="Popov V.N."/>
        </authorList>
    </citation>
    <scope>NUCLEOTIDE SEQUENCE</scope>
    <source>
        <strain evidence="5">MO-1</strain>
    </source>
</reference>
<protein>
    <recommendedName>
        <fullName evidence="4">Hydrogenase maturation factor HypA</fullName>
    </recommendedName>
</protein>
<dbReference type="Gene3D" id="3.30.2320.80">
    <property type="match status" value="1"/>
</dbReference>
<accession>A0A1S7LEM0</accession>
<dbReference type="Pfam" id="PF01155">
    <property type="entry name" value="HypA"/>
    <property type="match status" value="1"/>
</dbReference>
<feature type="binding site" evidence="4">
    <location>
        <position position="92"/>
    </location>
    <ligand>
        <name>Zn(2+)</name>
        <dbReference type="ChEBI" id="CHEBI:29105"/>
    </ligand>
</feature>